<dbReference type="Pfam" id="PF08282">
    <property type="entry name" value="Hydrolase_3"/>
    <property type="match status" value="2"/>
</dbReference>
<dbReference type="InterPro" id="IPR006379">
    <property type="entry name" value="HAD-SF_hydro_IIB"/>
</dbReference>
<evidence type="ECO:0000313" key="1">
    <source>
        <dbReference type="EMBL" id="AMK53626.1"/>
    </source>
</evidence>
<dbReference type="PANTHER" id="PTHR10000">
    <property type="entry name" value="PHOSPHOSERINE PHOSPHATASE"/>
    <property type="match status" value="1"/>
</dbReference>
<dbReference type="GO" id="GO:0000287">
    <property type="term" value="F:magnesium ion binding"/>
    <property type="evidence" value="ECO:0007669"/>
    <property type="project" value="TreeGrafter"/>
</dbReference>
<dbReference type="EMBL" id="CP011391">
    <property type="protein sequence ID" value="AMK53626.1"/>
    <property type="molecule type" value="Genomic_DNA"/>
</dbReference>
<dbReference type="NCBIfam" id="TIGR01484">
    <property type="entry name" value="HAD-SF-IIB"/>
    <property type="match status" value="1"/>
</dbReference>
<evidence type="ECO:0008006" key="3">
    <source>
        <dbReference type="Google" id="ProtNLM"/>
    </source>
</evidence>
<dbReference type="Gene3D" id="3.30.1240.10">
    <property type="match status" value="1"/>
</dbReference>
<keyword evidence="2" id="KW-1185">Reference proteome</keyword>
<dbReference type="InterPro" id="IPR036412">
    <property type="entry name" value="HAD-like_sf"/>
</dbReference>
<dbReference type="Proteomes" id="UP000069771">
    <property type="component" value="Chromosome"/>
</dbReference>
<reference evidence="1 2" key="1">
    <citation type="journal article" date="2016" name="Gut Pathog.">
        <title>Whole genome sequencing of "Faecalibaculum rodentium" ALO17, isolated from C57BL/6J laboratory mouse feces.</title>
        <authorList>
            <person name="Lim S."/>
            <person name="Chang D.H."/>
            <person name="Ahn S."/>
            <person name="Kim B.C."/>
        </authorList>
    </citation>
    <scope>NUCLEOTIDE SEQUENCE [LARGE SCALE GENOMIC DNA]</scope>
    <source>
        <strain evidence="1 2">Alo17</strain>
    </source>
</reference>
<dbReference type="InterPro" id="IPR023214">
    <property type="entry name" value="HAD_sf"/>
</dbReference>
<accession>A0A140DSJ9</accession>
<dbReference type="SUPFAM" id="SSF56784">
    <property type="entry name" value="HAD-like"/>
    <property type="match status" value="1"/>
</dbReference>
<dbReference type="GO" id="GO:0005829">
    <property type="term" value="C:cytosol"/>
    <property type="evidence" value="ECO:0007669"/>
    <property type="project" value="TreeGrafter"/>
</dbReference>
<sequence length="256" mass="28466">MKERTDSTKDPWLFASDFDNTLYFHDGSGFHEQDIRMIRAWQKAGNLFGICSGRSLHHLIHEFQPLFSAAGLTPDFFICTSGAILADGEGRVLAEHPLDPAVMQEAAHRCLDAVMVHNSEELFCLNRQWETFQPVSRIPEDRTFYGLSTWAEDSRRINVAGLPLEAYVNTVTVDYVPAGVSKGTGILELCRILGLDPKKTAGMGDSWNDLPMIDTVSYGFTFPDGPNIVKKASAYEVDSIAAALEKVSEIRHLQTL</sequence>
<dbReference type="STRING" id="1702221.AALO17_04920"/>
<dbReference type="KEGG" id="fro:AALO17_04920"/>
<dbReference type="PANTHER" id="PTHR10000:SF8">
    <property type="entry name" value="HAD SUPERFAMILY HYDROLASE-LIKE, TYPE 3"/>
    <property type="match status" value="1"/>
</dbReference>
<dbReference type="AlphaFoldDB" id="A0A140DSJ9"/>
<dbReference type="OrthoDB" id="306707at2"/>
<dbReference type="RefSeq" id="WP_067555001.1">
    <property type="nucleotide sequence ID" value="NZ_CAMTBT010000028.1"/>
</dbReference>
<proteinExistence type="predicted"/>
<gene>
    <name evidence="1" type="ORF">AALO17_04920</name>
</gene>
<protein>
    <recommendedName>
        <fullName evidence="3">Hydrolase</fullName>
    </recommendedName>
</protein>
<dbReference type="GO" id="GO:0016791">
    <property type="term" value="F:phosphatase activity"/>
    <property type="evidence" value="ECO:0007669"/>
    <property type="project" value="TreeGrafter"/>
</dbReference>
<evidence type="ECO:0000313" key="2">
    <source>
        <dbReference type="Proteomes" id="UP000069771"/>
    </source>
</evidence>
<name>A0A140DSJ9_9FIRM</name>
<dbReference type="Gene3D" id="3.40.50.1000">
    <property type="entry name" value="HAD superfamily/HAD-like"/>
    <property type="match status" value="1"/>
</dbReference>
<dbReference type="GeneID" id="78477339"/>
<dbReference type="PATRIC" id="fig|1702221.3.peg.471"/>
<organism evidence="1 2">
    <name type="scientific">Faecalibaculum rodentium</name>
    <dbReference type="NCBI Taxonomy" id="1702221"/>
    <lineage>
        <taxon>Bacteria</taxon>
        <taxon>Bacillati</taxon>
        <taxon>Bacillota</taxon>
        <taxon>Erysipelotrichia</taxon>
        <taxon>Erysipelotrichales</taxon>
        <taxon>Erysipelotrichaceae</taxon>
        <taxon>Faecalibaculum</taxon>
    </lineage>
</organism>